<dbReference type="Proteomes" id="UP001346149">
    <property type="component" value="Unassembled WGS sequence"/>
</dbReference>
<comment type="caution">
    <text evidence="2">The sequence shown here is derived from an EMBL/GenBank/DDBJ whole genome shotgun (WGS) entry which is preliminary data.</text>
</comment>
<feature type="signal peptide" evidence="1">
    <location>
        <begin position="1"/>
        <end position="18"/>
    </location>
</feature>
<keyword evidence="1" id="KW-0732">Signal</keyword>
<reference evidence="2 3" key="1">
    <citation type="journal article" date="2023" name="Hortic Res">
        <title>Pangenome of water caltrop reveals structural variations and asymmetric subgenome divergence after allopolyploidization.</title>
        <authorList>
            <person name="Zhang X."/>
            <person name="Chen Y."/>
            <person name="Wang L."/>
            <person name="Yuan Y."/>
            <person name="Fang M."/>
            <person name="Shi L."/>
            <person name="Lu R."/>
            <person name="Comes H.P."/>
            <person name="Ma Y."/>
            <person name="Chen Y."/>
            <person name="Huang G."/>
            <person name="Zhou Y."/>
            <person name="Zheng Z."/>
            <person name="Qiu Y."/>
        </authorList>
    </citation>
    <scope>NUCLEOTIDE SEQUENCE [LARGE SCALE GENOMIC DNA]</scope>
    <source>
        <strain evidence="2">F231</strain>
    </source>
</reference>
<protein>
    <submittedName>
        <fullName evidence="2">Uncharacterized protein</fullName>
    </submittedName>
</protein>
<feature type="chain" id="PRO_5042849152" evidence="1">
    <location>
        <begin position="19"/>
        <end position="72"/>
    </location>
</feature>
<evidence type="ECO:0000313" key="2">
    <source>
        <dbReference type="EMBL" id="KAK4800536.1"/>
    </source>
</evidence>
<organism evidence="2 3">
    <name type="scientific">Trapa natans</name>
    <name type="common">Water chestnut</name>
    <dbReference type="NCBI Taxonomy" id="22666"/>
    <lineage>
        <taxon>Eukaryota</taxon>
        <taxon>Viridiplantae</taxon>
        <taxon>Streptophyta</taxon>
        <taxon>Embryophyta</taxon>
        <taxon>Tracheophyta</taxon>
        <taxon>Spermatophyta</taxon>
        <taxon>Magnoliopsida</taxon>
        <taxon>eudicotyledons</taxon>
        <taxon>Gunneridae</taxon>
        <taxon>Pentapetalae</taxon>
        <taxon>rosids</taxon>
        <taxon>malvids</taxon>
        <taxon>Myrtales</taxon>
        <taxon>Lythraceae</taxon>
        <taxon>Trapa</taxon>
    </lineage>
</organism>
<proteinExistence type="predicted"/>
<name>A0AAN7RJM8_TRANT</name>
<keyword evidence="3" id="KW-1185">Reference proteome</keyword>
<evidence type="ECO:0000313" key="3">
    <source>
        <dbReference type="Proteomes" id="UP001346149"/>
    </source>
</evidence>
<gene>
    <name evidence="2" type="ORF">SAY86_021023</name>
</gene>
<accession>A0AAN7RJM8</accession>
<dbReference type="EMBL" id="JAXQNO010000003">
    <property type="protein sequence ID" value="KAK4800536.1"/>
    <property type="molecule type" value="Genomic_DNA"/>
</dbReference>
<sequence>MVMLLVTHLAVCANETLSQSGINHLEPGSLLGQENVNNDQAKVDLQDAIIKTKESMQISVMLVNCPSPNKEK</sequence>
<evidence type="ECO:0000256" key="1">
    <source>
        <dbReference type="SAM" id="SignalP"/>
    </source>
</evidence>
<dbReference type="AlphaFoldDB" id="A0AAN7RJM8"/>